<feature type="compositionally biased region" description="Basic and acidic residues" evidence="1">
    <location>
        <begin position="186"/>
        <end position="199"/>
    </location>
</feature>
<sequence>MNPEIMIIETSANTPLHNVNGSDGLGLNGCGAQQQVVSNNNEHLNHQAIENTGNESNNEQTNDNQTVESELNQGSNNESQHEYETKLHDNGNTKLREIGSSHTSHPEQELRNPNISQSKGQPPLITIPPELGQVRVKVVVPKQEVQQTNDHDIRSKINIKQYGEKIQIQPQLKKTSPQNISKAKRPVQDQRNRNRDPTLRIRQKQISTS</sequence>
<feature type="compositionally biased region" description="Polar residues" evidence="1">
    <location>
        <begin position="111"/>
        <end position="120"/>
    </location>
</feature>
<evidence type="ECO:0000313" key="2">
    <source>
        <dbReference type="EMBL" id="KAA6402145.1"/>
    </source>
</evidence>
<feature type="compositionally biased region" description="Polar residues" evidence="1">
    <location>
        <begin position="51"/>
        <end position="78"/>
    </location>
</feature>
<evidence type="ECO:0000313" key="3">
    <source>
        <dbReference type="Proteomes" id="UP000324800"/>
    </source>
</evidence>
<proteinExistence type="predicted"/>
<gene>
    <name evidence="2" type="ORF">EZS28_002333</name>
</gene>
<protein>
    <submittedName>
        <fullName evidence="2">Uncharacterized protein</fullName>
    </submittedName>
</protein>
<dbReference type="EMBL" id="SNRW01000280">
    <property type="protein sequence ID" value="KAA6402145.1"/>
    <property type="molecule type" value="Genomic_DNA"/>
</dbReference>
<organism evidence="2 3">
    <name type="scientific">Streblomastix strix</name>
    <dbReference type="NCBI Taxonomy" id="222440"/>
    <lineage>
        <taxon>Eukaryota</taxon>
        <taxon>Metamonada</taxon>
        <taxon>Preaxostyla</taxon>
        <taxon>Oxymonadida</taxon>
        <taxon>Streblomastigidae</taxon>
        <taxon>Streblomastix</taxon>
    </lineage>
</organism>
<dbReference type="AlphaFoldDB" id="A0A5J4X680"/>
<comment type="caution">
    <text evidence="2">The sequence shown here is derived from an EMBL/GenBank/DDBJ whole genome shotgun (WGS) entry which is preliminary data.</text>
</comment>
<feature type="region of interest" description="Disordered" evidence="1">
    <location>
        <begin position="170"/>
        <end position="209"/>
    </location>
</feature>
<reference evidence="2 3" key="1">
    <citation type="submission" date="2019-03" db="EMBL/GenBank/DDBJ databases">
        <title>Single cell metagenomics reveals metabolic interactions within the superorganism composed of flagellate Streblomastix strix and complex community of Bacteroidetes bacteria on its surface.</title>
        <authorList>
            <person name="Treitli S.C."/>
            <person name="Kolisko M."/>
            <person name="Husnik F."/>
            <person name="Keeling P."/>
            <person name="Hampl V."/>
        </authorList>
    </citation>
    <scope>NUCLEOTIDE SEQUENCE [LARGE SCALE GENOMIC DNA]</scope>
    <source>
        <strain evidence="2">ST1C</strain>
    </source>
</reference>
<evidence type="ECO:0000256" key="1">
    <source>
        <dbReference type="SAM" id="MobiDB-lite"/>
    </source>
</evidence>
<dbReference type="Proteomes" id="UP000324800">
    <property type="component" value="Unassembled WGS sequence"/>
</dbReference>
<name>A0A5J4X680_9EUKA</name>
<feature type="compositionally biased region" description="Polar residues" evidence="1">
    <location>
        <begin position="170"/>
        <end position="181"/>
    </location>
</feature>
<accession>A0A5J4X680</accession>
<feature type="region of interest" description="Disordered" evidence="1">
    <location>
        <begin position="51"/>
        <end position="129"/>
    </location>
</feature>
<feature type="compositionally biased region" description="Basic and acidic residues" evidence="1">
    <location>
        <begin position="79"/>
        <end position="110"/>
    </location>
</feature>